<dbReference type="InterPro" id="IPR002563">
    <property type="entry name" value="Flavin_Rdtase-like_dom"/>
</dbReference>
<dbReference type="EMBL" id="MLHV01000010">
    <property type="protein sequence ID" value="OHU00105.1"/>
    <property type="molecule type" value="Genomic_DNA"/>
</dbReference>
<keyword evidence="2" id="KW-0560">Oxidoreductase</keyword>
<dbReference type="RefSeq" id="WP_070945142.1">
    <property type="nucleotide sequence ID" value="NZ_MLCL01000086.1"/>
</dbReference>
<dbReference type="PANTHER" id="PTHR30466">
    <property type="entry name" value="FLAVIN REDUCTASE"/>
    <property type="match status" value="1"/>
</dbReference>
<accession>A0A1S1K5H9</accession>
<evidence type="ECO:0000256" key="2">
    <source>
        <dbReference type="ARBA" id="ARBA00023002"/>
    </source>
</evidence>
<dbReference type="Pfam" id="PF01613">
    <property type="entry name" value="Flavin_Reduct"/>
    <property type="match status" value="1"/>
</dbReference>
<organism evidence="4 5">
    <name type="scientific">Mycobacterium syngnathidarum</name>
    <dbReference type="NCBI Taxonomy" id="1908205"/>
    <lineage>
        <taxon>Bacteria</taxon>
        <taxon>Bacillati</taxon>
        <taxon>Actinomycetota</taxon>
        <taxon>Actinomycetes</taxon>
        <taxon>Mycobacteriales</taxon>
        <taxon>Mycobacteriaceae</taxon>
        <taxon>Mycobacterium</taxon>
    </lineage>
</organism>
<gene>
    <name evidence="4" type="ORF">BKG61_13330</name>
</gene>
<dbReference type="PANTHER" id="PTHR30466:SF11">
    <property type="entry name" value="FLAVIN-DEPENDENT MONOOXYGENASE, REDUCTASE SUBUNIT HSAB"/>
    <property type="match status" value="1"/>
</dbReference>
<dbReference type="InterPro" id="IPR050268">
    <property type="entry name" value="NADH-dep_flavin_reductase"/>
</dbReference>
<dbReference type="GO" id="GO:0010181">
    <property type="term" value="F:FMN binding"/>
    <property type="evidence" value="ECO:0007669"/>
    <property type="project" value="InterPro"/>
</dbReference>
<evidence type="ECO:0000313" key="5">
    <source>
        <dbReference type="Proteomes" id="UP000179636"/>
    </source>
</evidence>
<comment type="similarity">
    <text evidence="1">Belongs to the non-flavoprotein flavin reductase family.</text>
</comment>
<dbReference type="Gene3D" id="2.30.110.10">
    <property type="entry name" value="Electron Transport, Fmn-binding Protein, Chain A"/>
    <property type="match status" value="1"/>
</dbReference>
<keyword evidence="5" id="KW-1185">Reference proteome</keyword>
<dbReference type="InterPro" id="IPR012349">
    <property type="entry name" value="Split_barrel_FMN-bd"/>
</dbReference>
<evidence type="ECO:0000313" key="4">
    <source>
        <dbReference type="EMBL" id="OHU00105.1"/>
    </source>
</evidence>
<dbReference type="OrthoDB" id="9792858at2"/>
<name>A0A1Q9W4V8_9MYCO</name>
<evidence type="ECO:0000259" key="3">
    <source>
        <dbReference type="SMART" id="SM00903"/>
    </source>
</evidence>
<dbReference type="STRING" id="1908205.BKG60_23955"/>
<dbReference type="GO" id="GO:0042602">
    <property type="term" value="F:riboflavin reductase (NADPH) activity"/>
    <property type="evidence" value="ECO:0007669"/>
    <property type="project" value="TreeGrafter"/>
</dbReference>
<evidence type="ECO:0000256" key="1">
    <source>
        <dbReference type="ARBA" id="ARBA00008898"/>
    </source>
</evidence>
<dbReference type="SMART" id="SM00903">
    <property type="entry name" value="Flavin_Reduct"/>
    <property type="match status" value="1"/>
</dbReference>
<protein>
    <recommendedName>
        <fullName evidence="3">Flavin reductase like domain-containing protein</fullName>
    </recommendedName>
</protein>
<comment type="caution">
    <text evidence="4">The sequence shown here is derived from an EMBL/GenBank/DDBJ whole genome shotgun (WGS) entry which is preliminary data.</text>
</comment>
<sequence length="157" mass="17056">MSDTRRYRDVLGHFATGVTVITTLRDAEPVGMAVNSFTSVSLDPPLIAFCAALGSSTWDHIARAGHFCVNVLCREQAELSHRFAARDTDRFAGVAWTPAPSGAPRLTGAAAWFDCQLESRIVAGDHVIALGRVIDLDAEPESVPLVFFRGDYQLPRV</sequence>
<dbReference type="Proteomes" id="UP000179636">
    <property type="component" value="Unassembled WGS sequence"/>
</dbReference>
<dbReference type="SUPFAM" id="SSF50475">
    <property type="entry name" value="FMN-binding split barrel"/>
    <property type="match status" value="1"/>
</dbReference>
<reference evidence="4 5" key="1">
    <citation type="submission" date="2016-10" db="EMBL/GenBank/DDBJ databases">
        <title>Evaluation of Human, Animal and Environmental Mycobacterium chelonae Isolates by Core Genome Phylogenomic Analysis, Targeted Gene Comparison, and Anti-microbial Susceptibility Patterns: A Tale of Mistaken Identities.</title>
        <authorList>
            <person name="Fogelson S.B."/>
            <person name="Camus A.C."/>
            <person name="Lorenz W."/>
            <person name="Vasireddy R."/>
            <person name="Vasireddy S."/>
            <person name="Smith T."/>
            <person name="Brown-Elliott B.A."/>
            <person name="Wallace R.J.Jr."/>
            <person name="Hasan N.A."/>
            <person name="Reischl U."/>
            <person name="Sanchez S."/>
        </authorList>
    </citation>
    <scope>NUCLEOTIDE SEQUENCE [LARGE SCALE GENOMIC DNA]</scope>
    <source>
        <strain evidence="4 5">24999</strain>
    </source>
</reference>
<proteinExistence type="inferred from homology"/>
<accession>A0A1Q9W4V8</accession>
<dbReference type="AlphaFoldDB" id="A0A1Q9W4V8"/>
<feature type="domain" description="Flavin reductase like" evidence="3">
    <location>
        <begin position="11"/>
        <end position="154"/>
    </location>
</feature>